<dbReference type="InterPro" id="IPR038577">
    <property type="entry name" value="GT10-like_C_sf"/>
</dbReference>
<gene>
    <name evidence="6" type="ORF">SAMN04488130_11921</name>
</gene>
<dbReference type="Proteomes" id="UP000236737">
    <property type="component" value="Unassembled WGS sequence"/>
</dbReference>
<evidence type="ECO:0000256" key="1">
    <source>
        <dbReference type="ARBA" id="ARBA00008919"/>
    </source>
</evidence>
<feature type="domain" description="Fucosyltransferase C-terminal" evidence="4">
    <location>
        <begin position="118"/>
        <end position="278"/>
    </location>
</feature>
<name>A0A1H6AR20_9FLAO</name>
<dbReference type="AlphaFoldDB" id="A0A1H6AR20"/>
<dbReference type="InterPro" id="IPR001503">
    <property type="entry name" value="Glyco_trans_10"/>
</dbReference>
<sequence length="327" mass="39188">MKEIKINFVDFWPDFDKTDNYFYNLLVQEYKVIIDDDPEFLFYSCYNSEYLKYKCTRIFYTAENIRPDFSACDFAFSFDYNKRKNHFRLPLYSLFIDNYKMLAHLQTIKTRAEAKRIWSAKSKFCCMVVSNGDSSERLNFFKNLSAIKRVDSGGGVLNNVGGKVADKLEFIKDYKFVISFENSRHDGYTTEKIVQPFFKDCIPVYWGNKLVHKDFNGKRFIDHHNFNTEEELINKLIEIDQNDELAINMLMEPTFSLDKVNHQEEQKQVLKILCKIINNNEKPIARQLWRYIHRHKFIYRNTKKRVLAKFKKTYNCIIPYMRADFKV</sequence>
<protein>
    <submittedName>
        <fullName evidence="6">Glycosyltransferase family 10 (Fucosyltransferase) C-term</fullName>
    </submittedName>
</protein>
<evidence type="ECO:0000256" key="2">
    <source>
        <dbReference type="ARBA" id="ARBA00022676"/>
    </source>
</evidence>
<dbReference type="InterPro" id="IPR041058">
    <property type="entry name" value="FucT_N"/>
</dbReference>
<evidence type="ECO:0000259" key="5">
    <source>
        <dbReference type="Pfam" id="PF18025"/>
    </source>
</evidence>
<dbReference type="PANTHER" id="PTHR11929">
    <property type="entry name" value="ALPHA- 1,3 -FUCOSYLTRANSFERASE"/>
    <property type="match status" value="1"/>
</dbReference>
<feature type="domain" description="Alpha-(1,3)-fucosyltransferase FucT N-terminal" evidence="5">
    <location>
        <begin position="6"/>
        <end position="95"/>
    </location>
</feature>
<proteinExistence type="inferred from homology"/>
<dbReference type="EMBL" id="FNVP01000019">
    <property type="protein sequence ID" value="SEG51153.1"/>
    <property type="molecule type" value="Genomic_DNA"/>
</dbReference>
<dbReference type="Pfam" id="PF18025">
    <property type="entry name" value="FucT_N"/>
    <property type="match status" value="1"/>
</dbReference>
<dbReference type="RefSeq" id="WP_104000981.1">
    <property type="nucleotide sequence ID" value="NZ_FNVP01000019.1"/>
</dbReference>
<dbReference type="SUPFAM" id="SSF53756">
    <property type="entry name" value="UDP-Glycosyltransferase/glycogen phosphorylase"/>
    <property type="match status" value="1"/>
</dbReference>
<dbReference type="GO" id="GO:0008417">
    <property type="term" value="F:fucosyltransferase activity"/>
    <property type="evidence" value="ECO:0007669"/>
    <property type="project" value="InterPro"/>
</dbReference>
<dbReference type="PANTHER" id="PTHR11929:SF194">
    <property type="entry name" value="ALPHA-(1,3)-FUCOSYLTRANSFERASE 10"/>
    <property type="match status" value="1"/>
</dbReference>
<keyword evidence="2 6" id="KW-0328">Glycosyltransferase</keyword>
<keyword evidence="3 6" id="KW-0808">Transferase</keyword>
<dbReference type="Gene3D" id="3.40.50.11660">
    <property type="entry name" value="Glycosyl transferase family 10, C-terminal domain"/>
    <property type="match status" value="1"/>
</dbReference>
<dbReference type="Pfam" id="PF00852">
    <property type="entry name" value="Glyco_transf_10"/>
    <property type="match status" value="1"/>
</dbReference>
<evidence type="ECO:0000313" key="6">
    <source>
        <dbReference type="EMBL" id="SEG51153.1"/>
    </source>
</evidence>
<dbReference type="InterPro" id="IPR055270">
    <property type="entry name" value="Glyco_tran_10_C"/>
</dbReference>
<evidence type="ECO:0000259" key="4">
    <source>
        <dbReference type="Pfam" id="PF00852"/>
    </source>
</evidence>
<evidence type="ECO:0000256" key="3">
    <source>
        <dbReference type="ARBA" id="ARBA00022679"/>
    </source>
</evidence>
<dbReference type="GO" id="GO:0016020">
    <property type="term" value="C:membrane"/>
    <property type="evidence" value="ECO:0007669"/>
    <property type="project" value="InterPro"/>
</dbReference>
<keyword evidence="7" id="KW-1185">Reference proteome</keyword>
<comment type="similarity">
    <text evidence="1">Belongs to the glycosyltransferase 10 family.</text>
</comment>
<reference evidence="7" key="1">
    <citation type="submission" date="2016-10" db="EMBL/GenBank/DDBJ databases">
        <authorList>
            <person name="Varghese N."/>
            <person name="Submissions S."/>
        </authorList>
    </citation>
    <scope>NUCLEOTIDE SEQUENCE [LARGE SCALE GENOMIC DNA]</scope>
    <source>
        <strain evidence="7">CGMCC 1.9230</strain>
    </source>
</reference>
<dbReference type="OrthoDB" id="9791032at2"/>
<evidence type="ECO:0000313" key="7">
    <source>
        <dbReference type="Proteomes" id="UP000236737"/>
    </source>
</evidence>
<organism evidence="6 7">
    <name type="scientific">Flavobacterium urumqiense</name>
    <dbReference type="NCBI Taxonomy" id="935224"/>
    <lineage>
        <taxon>Bacteria</taxon>
        <taxon>Pseudomonadati</taxon>
        <taxon>Bacteroidota</taxon>
        <taxon>Flavobacteriia</taxon>
        <taxon>Flavobacteriales</taxon>
        <taxon>Flavobacteriaceae</taxon>
        <taxon>Flavobacterium</taxon>
    </lineage>
</organism>
<accession>A0A1H6AR20</accession>